<dbReference type="EMBL" id="KK115977">
    <property type="protein sequence ID" value="KFM66519.1"/>
    <property type="molecule type" value="Genomic_DNA"/>
</dbReference>
<feature type="non-terminal residue" evidence="1">
    <location>
        <position position="1"/>
    </location>
</feature>
<accession>A0A087TN30</accession>
<protein>
    <submittedName>
        <fullName evidence="1">Uncharacterized protein</fullName>
    </submittedName>
</protein>
<dbReference type="AlphaFoldDB" id="A0A087TN30"/>
<evidence type="ECO:0000313" key="2">
    <source>
        <dbReference type="Proteomes" id="UP000054359"/>
    </source>
</evidence>
<proteinExistence type="predicted"/>
<gene>
    <name evidence="1" type="ORF">X975_23114</name>
</gene>
<dbReference type="Proteomes" id="UP000054359">
    <property type="component" value="Unassembled WGS sequence"/>
</dbReference>
<evidence type="ECO:0000313" key="1">
    <source>
        <dbReference type="EMBL" id="KFM66519.1"/>
    </source>
</evidence>
<name>A0A087TN30_STEMI</name>
<keyword evidence="2" id="KW-1185">Reference proteome</keyword>
<sequence>RICLCSHPSSVCTSVCLAPVLNRVSKVCVCRFELSNGSTFEVQIWFKSYQSFDELFPCAKDRLRNYIM</sequence>
<feature type="non-terminal residue" evidence="1">
    <location>
        <position position="68"/>
    </location>
</feature>
<organism evidence="1 2">
    <name type="scientific">Stegodyphus mimosarum</name>
    <name type="common">African social velvet spider</name>
    <dbReference type="NCBI Taxonomy" id="407821"/>
    <lineage>
        <taxon>Eukaryota</taxon>
        <taxon>Metazoa</taxon>
        <taxon>Ecdysozoa</taxon>
        <taxon>Arthropoda</taxon>
        <taxon>Chelicerata</taxon>
        <taxon>Arachnida</taxon>
        <taxon>Araneae</taxon>
        <taxon>Araneomorphae</taxon>
        <taxon>Entelegynae</taxon>
        <taxon>Eresoidea</taxon>
        <taxon>Eresidae</taxon>
        <taxon>Stegodyphus</taxon>
    </lineage>
</organism>
<reference evidence="1 2" key="1">
    <citation type="submission" date="2013-11" db="EMBL/GenBank/DDBJ databases">
        <title>Genome sequencing of Stegodyphus mimosarum.</title>
        <authorList>
            <person name="Bechsgaard J."/>
        </authorList>
    </citation>
    <scope>NUCLEOTIDE SEQUENCE [LARGE SCALE GENOMIC DNA]</scope>
</reference>